<evidence type="ECO:0000256" key="1">
    <source>
        <dbReference type="ARBA" id="ARBA00001231"/>
    </source>
</evidence>
<dbReference type="Pfam" id="PF14845">
    <property type="entry name" value="Glycohydro_20b2"/>
    <property type="match status" value="1"/>
</dbReference>
<dbReference type="PANTHER" id="PTHR22600:SF26">
    <property type="entry name" value="BETA-N-ACETYLHEXOSAMINIDASE"/>
    <property type="match status" value="1"/>
</dbReference>
<feature type="compositionally biased region" description="Basic and acidic residues" evidence="9">
    <location>
        <begin position="1274"/>
        <end position="1283"/>
    </location>
</feature>
<comment type="catalytic activity">
    <reaction evidence="1">
        <text>Hydrolysis of terminal non-reducing N-acetyl-D-hexosamine residues in N-acetyl-beta-D-hexosaminides.</text>
        <dbReference type="EC" id="3.2.1.52"/>
    </reaction>
</comment>
<dbReference type="InterPro" id="IPR013809">
    <property type="entry name" value="ENTH"/>
</dbReference>
<comment type="similarity">
    <text evidence="2">Belongs to the glycosyl hydrolase 20 family.</text>
</comment>
<dbReference type="EMBL" id="JAACJO010000003">
    <property type="protein sequence ID" value="KAF5360871.1"/>
    <property type="molecule type" value="Genomic_DNA"/>
</dbReference>
<evidence type="ECO:0000256" key="4">
    <source>
        <dbReference type="ARBA" id="ARBA00022729"/>
    </source>
</evidence>
<accession>A0A8H5G9P0</accession>
<feature type="compositionally biased region" description="Low complexity" evidence="9">
    <location>
        <begin position="1034"/>
        <end position="1050"/>
    </location>
</feature>
<evidence type="ECO:0000313" key="11">
    <source>
        <dbReference type="EMBL" id="KAF5360871.1"/>
    </source>
</evidence>
<name>A0A8H5G9P0_9AGAR</name>
<evidence type="ECO:0000256" key="6">
    <source>
        <dbReference type="ARBA" id="ARBA00023180"/>
    </source>
</evidence>
<keyword evidence="4" id="KW-0732">Signal</keyword>
<dbReference type="PANTHER" id="PTHR22600">
    <property type="entry name" value="BETA-HEXOSAMINIDASE"/>
    <property type="match status" value="1"/>
</dbReference>
<dbReference type="SUPFAM" id="SSF48464">
    <property type="entry name" value="ENTH/VHS domain"/>
    <property type="match status" value="1"/>
</dbReference>
<dbReference type="PRINTS" id="PR00738">
    <property type="entry name" value="GLHYDRLASE20"/>
</dbReference>
<dbReference type="Pfam" id="PF00728">
    <property type="entry name" value="Glyco_hydro_20"/>
    <property type="match status" value="1"/>
</dbReference>
<feature type="region of interest" description="Disordered" evidence="9">
    <location>
        <begin position="1228"/>
        <end position="1334"/>
    </location>
</feature>
<dbReference type="OrthoDB" id="428480at2759"/>
<dbReference type="EC" id="3.2.1.52" evidence="3"/>
<dbReference type="InterPro" id="IPR029019">
    <property type="entry name" value="HEX_eukaryotic_N"/>
</dbReference>
<dbReference type="InterPro" id="IPR015883">
    <property type="entry name" value="Glyco_hydro_20_cat"/>
</dbReference>
<dbReference type="InterPro" id="IPR029018">
    <property type="entry name" value="Hex-like_dom2"/>
</dbReference>
<evidence type="ECO:0000256" key="9">
    <source>
        <dbReference type="SAM" id="MobiDB-lite"/>
    </source>
</evidence>
<dbReference type="Gene3D" id="3.20.20.80">
    <property type="entry name" value="Glycosidases"/>
    <property type="match status" value="1"/>
</dbReference>
<evidence type="ECO:0000256" key="7">
    <source>
        <dbReference type="ARBA" id="ARBA00023295"/>
    </source>
</evidence>
<dbReference type="InterPro" id="IPR017853">
    <property type="entry name" value="GH"/>
</dbReference>
<sequence length="1334" mass="142423">MSLNIWSNALDNVSESSAKSSPRLPPQSPKLQKAWVPRGCLKEKTLSDSLAQARIIAIFRSGRFPNRIDNTSAVFDDLEPDALGQLGPNFTFDEVDDHPGDASGVLPDFDDEHLFDTEESLSSYGSSLSSRSTPLQDWTPHWYPQFRAVLSSRSKDECTNACRVLVLSTEWGYEELAELAYQLVSSASIGVPPLVVAACATNVERMLLDASKHEAASLFVSCMSESAFSAWHHYWNPMITQGSDFSIYPGRLFKVTQQHIDAAYASCRLLGSFFVAGIVSRFWVRQVIDLTLQNAVLLEHIDALGNLLSYATPAFWEDASAVWPRPQNMTTGETPLRLSPGFVIKTSSIHNAPQDLLAAIVRTSKHLKTDKLGALVPDRGASSASKARSAHTLQSLTLSLESGGRSQVQSISDGAVAGLGATDESYTLEIPGNGGDAKLTARTALGLFRGLTTFEQLWFYVDGITYTLEAPIQVQDAPAYPYRGLMLDTARNYYSVEDIKRTLDAMSWTKINHFHWHVVDAQSFPLIVPGFEELARNGAYSASQVYTTQDVKDIVSYAAARGIDVIAEFDTPGHTTIIAESHPEFIACPYASPWASFANEPPAGQLRLANEDTIKFTTSLVKAMASMFPSKFFSTGGDEINANCYAKDNQTQEELAAQGKTFNQALDAFVQANHAVLADAGKTAVVWEEMAIGDNQVTLKNDTLVLVWISSADVKAVAERGLRLIHAASDYFYLDCGHGGWVGNFVGGNSWCDPFKTWQKAYSFDPAANLTAEEAKLVAGGQHLLWSEQSGHANLDSIVWPRAGATAELFWSGPGGDVRSALPRLHELAYRYVQRGVNAIPLQPQWTFNFQQFNEIMPCIYARFMEKEARQWRQIYKALQLLEYLIKHGSERVVDDARSHISTLKMLRSFHYIDEKGKDEGINVRNRAKELVELLSDVEKIRIERRKAKANRNKYTGVGNDGGYGGMSFSTGGSRYGGFGSDSLGGGGGGGSYGNDYYGSSSSRVGGFSDSSSGRRQYDEYDAGGDEIGGSGSGSSPVARTSSARSPPRRQGSANNGPAPVAAPAPAPAPVKNLLDFDDDDVPPTTSAPGLATNKALPKPIGLDDDDFDDFQAAPVQAQAPAVASPIQASPPASPLGQQGAKPNLMQLLGNAAPLSPTTQAQPQQPAAGGFGGMGMGMGGMQMHRASGSVGGAAMRPTPTAATNTTGTGGMGMGMGMGGASTMVPTPMRANTASPANAQQQRKTGPAGGFDDLWNLASSGKAKPASGDAAQGKSMKDLQKEKVTAGLWGGGSSSSGMGFGGSGAAKPPANNTGFGNFGNGSSSGGGGGDDDLLL</sequence>
<dbReference type="GO" id="GO:0030203">
    <property type="term" value="P:glycosaminoglycan metabolic process"/>
    <property type="evidence" value="ECO:0007669"/>
    <property type="project" value="TreeGrafter"/>
</dbReference>
<feature type="region of interest" description="Disordered" evidence="9">
    <location>
        <begin position="1001"/>
        <end position="1109"/>
    </location>
</feature>
<dbReference type="PROSITE" id="PS50942">
    <property type="entry name" value="ENTH"/>
    <property type="match status" value="1"/>
</dbReference>
<keyword evidence="7" id="KW-0326">Glycosidase</keyword>
<evidence type="ECO:0000256" key="3">
    <source>
        <dbReference type="ARBA" id="ARBA00012663"/>
    </source>
</evidence>
<dbReference type="GO" id="GO:0016020">
    <property type="term" value="C:membrane"/>
    <property type="evidence" value="ECO:0007669"/>
    <property type="project" value="TreeGrafter"/>
</dbReference>
<feature type="compositionally biased region" description="Gly residues" evidence="9">
    <location>
        <begin position="1315"/>
        <end position="1327"/>
    </location>
</feature>
<dbReference type="Gene3D" id="1.25.40.90">
    <property type="match status" value="1"/>
</dbReference>
<feature type="compositionally biased region" description="Low complexity" evidence="9">
    <location>
        <begin position="1001"/>
        <end position="1015"/>
    </location>
</feature>
<dbReference type="SMART" id="SM00273">
    <property type="entry name" value="ENTH"/>
    <property type="match status" value="1"/>
</dbReference>
<evidence type="ECO:0000259" key="10">
    <source>
        <dbReference type="PROSITE" id="PS50942"/>
    </source>
</evidence>
<evidence type="ECO:0000256" key="2">
    <source>
        <dbReference type="ARBA" id="ARBA00006285"/>
    </source>
</evidence>
<dbReference type="GO" id="GO:0004563">
    <property type="term" value="F:beta-N-acetylhexosaminidase activity"/>
    <property type="evidence" value="ECO:0007669"/>
    <property type="project" value="UniProtKB-EC"/>
</dbReference>
<feature type="domain" description="ENTH" evidence="10">
    <location>
        <begin position="806"/>
        <end position="945"/>
    </location>
</feature>
<evidence type="ECO:0000313" key="12">
    <source>
        <dbReference type="Proteomes" id="UP000559027"/>
    </source>
</evidence>
<dbReference type="GO" id="GO:0005975">
    <property type="term" value="P:carbohydrate metabolic process"/>
    <property type="evidence" value="ECO:0007669"/>
    <property type="project" value="InterPro"/>
</dbReference>
<feature type="active site" description="Proton donor" evidence="8">
    <location>
        <position position="639"/>
    </location>
</feature>
<dbReference type="FunFam" id="3.20.20.80:FF:000063">
    <property type="entry name" value="Beta-hexosaminidase"/>
    <property type="match status" value="1"/>
</dbReference>
<organism evidence="11 12">
    <name type="scientific">Leucocoprinus leucothites</name>
    <dbReference type="NCBI Taxonomy" id="201217"/>
    <lineage>
        <taxon>Eukaryota</taxon>
        <taxon>Fungi</taxon>
        <taxon>Dikarya</taxon>
        <taxon>Basidiomycota</taxon>
        <taxon>Agaricomycotina</taxon>
        <taxon>Agaricomycetes</taxon>
        <taxon>Agaricomycetidae</taxon>
        <taxon>Agaricales</taxon>
        <taxon>Agaricineae</taxon>
        <taxon>Agaricaceae</taxon>
        <taxon>Leucocoprinus</taxon>
    </lineage>
</organism>
<dbReference type="GO" id="GO:0005737">
    <property type="term" value="C:cytoplasm"/>
    <property type="evidence" value="ECO:0007669"/>
    <property type="project" value="UniProtKB-ARBA"/>
</dbReference>
<dbReference type="Proteomes" id="UP000559027">
    <property type="component" value="Unassembled WGS sequence"/>
</dbReference>
<feature type="compositionally biased region" description="Polar residues" evidence="9">
    <location>
        <begin position="1229"/>
        <end position="1243"/>
    </location>
</feature>
<reference evidence="11 12" key="1">
    <citation type="journal article" date="2020" name="ISME J.">
        <title>Uncovering the hidden diversity of litter-decomposition mechanisms in mushroom-forming fungi.</title>
        <authorList>
            <person name="Floudas D."/>
            <person name="Bentzer J."/>
            <person name="Ahren D."/>
            <person name="Johansson T."/>
            <person name="Persson P."/>
            <person name="Tunlid A."/>
        </authorList>
    </citation>
    <scope>NUCLEOTIDE SEQUENCE [LARGE SCALE GENOMIC DNA]</scope>
    <source>
        <strain evidence="11 12">CBS 146.42</strain>
    </source>
</reference>
<proteinExistence type="inferred from homology"/>
<keyword evidence="5" id="KW-0378">Hydrolase</keyword>
<keyword evidence="6" id="KW-0325">Glycoprotein</keyword>
<dbReference type="InterPro" id="IPR025705">
    <property type="entry name" value="Beta_hexosaminidase_sua/sub"/>
</dbReference>
<feature type="compositionally biased region" description="Gly residues" evidence="9">
    <location>
        <begin position="1287"/>
        <end position="1303"/>
    </location>
</feature>
<comment type="caution">
    <text evidence="11">The sequence shown here is derived from an EMBL/GenBank/DDBJ whole genome shotgun (WGS) entry which is preliminary data.</text>
</comment>
<dbReference type="InterPro" id="IPR008942">
    <property type="entry name" value="ENTH_VHS"/>
</dbReference>
<dbReference type="SUPFAM" id="SSF55545">
    <property type="entry name" value="beta-N-acetylhexosaminidase-like domain"/>
    <property type="match status" value="1"/>
</dbReference>
<dbReference type="Pfam" id="PF01417">
    <property type="entry name" value="ENTH"/>
    <property type="match status" value="1"/>
</dbReference>
<evidence type="ECO:0000256" key="5">
    <source>
        <dbReference type="ARBA" id="ARBA00022801"/>
    </source>
</evidence>
<dbReference type="SUPFAM" id="SSF51445">
    <property type="entry name" value="(Trans)glycosidases"/>
    <property type="match status" value="1"/>
</dbReference>
<evidence type="ECO:0000256" key="8">
    <source>
        <dbReference type="PIRSR" id="PIRSR625705-1"/>
    </source>
</evidence>
<keyword evidence="12" id="KW-1185">Reference proteome</keyword>
<dbReference type="CDD" id="cd06562">
    <property type="entry name" value="GH20_HexA_HexB-like"/>
    <property type="match status" value="1"/>
</dbReference>
<protein>
    <recommendedName>
        <fullName evidence="3">beta-N-acetylhexosaminidase</fullName>
        <ecNumber evidence="3">3.2.1.52</ecNumber>
    </recommendedName>
</protein>
<gene>
    <name evidence="11" type="ORF">D9756_004949</name>
</gene>
<dbReference type="Gene3D" id="3.30.379.10">
    <property type="entry name" value="Chitobiase/beta-hexosaminidase domain 2-like"/>
    <property type="match status" value="1"/>
</dbReference>
<dbReference type="FunFam" id="1.25.40.90:FF:000006">
    <property type="entry name" value="Clathrin interactor 1"/>
    <property type="match status" value="1"/>
</dbReference>